<dbReference type="GO" id="GO:0006426">
    <property type="term" value="P:glycyl-tRNA aminoacylation"/>
    <property type="evidence" value="ECO:0007669"/>
    <property type="project" value="UniProtKB-UniRule"/>
</dbReference>
<evidence type="ECO:0000256" key="6">
    <source>
        <dbReference type="ARBA" id="ARBA00022840"/>
    </source>
</evidence>
<dbReference type="Pfam" id="PF02092">
    <property type="entry name" value="tRNA_synt_2f"/>
    <property type="match status" value="1"/>
</dbReference>
<evidence type="ECO:0000313" key="12">
    <source>
        <dbReference type="EMBL" id="AFM12825.1"/>
    </source>
</evidence>
<dbReference type="PATRIC" id="fig|869212.3.peg.2191"/>
<proteinExistence type="inferred from homology"/>
<evidence type="ECO:0000256" key="3">
    <source>
        <dbReference type="ARBA" id="ARBA00022490"/>
    </source>
</evidence>
<dbReference type="InterPro" id="IPR008909">
    <property type="entry name" value="DALR_anticod-bd"/>
</dbReference>
<feature type="domain" description="DALR anticodon binding" evidence="11">
    <location>
        <begin position="591"/>
        <end position="696"/>
    </location>
</feature>
<dbReference type="EMBL" id="CP002959">
    <property type="protein sequence ID" value="AFM12825.1"/>
    <property type="molecule type" value="Genomic_DNA"/>
</dbReference>
<dbReference type="PANTHER" id="PTHR30075:SF2">
    <property type="entry name" value="GLYCINE--TRNA LIGASE, CHLOROPLASTIC_MITOCHONDRIAL 2"/>
    <property type="match status" value="1"/>
</dbReference>
<evidence type="ECO:0000256" key="1">
    <source>
        <dbReference type="ARBA" id="ARBA00004496"/>
    </source>
</evidence>
<evidence type="ECO:0000259" key="11">
    <source>
        <dbReference type="Pfam" id="PF05746"/>
    </source>
</evidence>
<dbReference type="AlphaFoldDB" id="I4B6B8"/>
<dbReference type="GO" id="GO:0005829">
    <property type="term" value="C:cytosol"/>
    <property type="evidence" value="ECO:0007669"/>
    <property type="project" value="TreeGrafter"/>
</dbReference>
<dbReference type="OrthoDB" id="9775440at2"/>
<evidence type="ECO:0000256" key="4">
    <source>
        <dbReference type="ARBA" id="ARBA00022598"/>
    </source>
</evidence>
<protein>
    <recommendedName>
        <fullName evidence="10">Glycine--tRNA ligase beta subunit</fullName>
        <ecNumber evidence="10">6.1.1.14</ecNumber>
    </recommendedName>
    <alternativeName>
        <fullName evidence="10">Glycyl-tRNA synthetase beta subunit</fullName>
        <shortName evidence="10">GlyRS</shortName>
    </alternativeName>
</protein>
<dbReference type="RefSeq" id="WP_014803331.1">
    <property type="nucleotide sequence ID" value="NC_018020.1"/>
</dbReference>
<keyword evidence="4 10" id="KW-0436">Ligase</keyword>
<dbReference type="GO" id="GO:0004814">
    <property type="term" value="F:arginine-tRNA ligase activity"/>
    <property type="evidence" value="ECO:0007669"/>
    <property type="project" value="InterPro"/>
</dbReference>
<dbReference type="HAMAP" id="MF_00255">
    <property type="entry name" value="Gly_tRNA_synth_beta"/>
    <property type="match status" value="1"/>
</dbReference>
<keyword evidence="3 10" id="KW-0963">Cytoplasm</keyword>
<dbReference type="Pfam" id="PF05746">
    <property type="entry name" value="DALR_1"/>
    <property type="match status" value="1"/>
</dbReference>
<dbReference type="PROSITE" id="PS50861">
    <property type="entry name" value="AA_TRNA_LIGASE_II_GLYAB"/>
    <property type="match status" value="1"/>
</dbReference>
<keyword evidence="7 10" id="KW-0648">Protein biosynthesis</keyword>
<dbReference type="HOGENOM" id="CLU_007220_2_2_12"/>
<dbReference type="GO" id="GO:0004820">
    <property type="term" value="F:glycine-tRNA ligase activity"/>
    <property type="evidence" value="ECO:0007669"/>
    <property type="project" value="UniProtKB-UniRule"/>
</dbReference>
<evidence type="ECO:0000313" key="13">
    <source>
        <dbReference type="Proteomes" id="UP000006048"/>
    </source>
</evidence>
<evidence type="ECO:0000256" key="5">
    <source>
        <dbReference type="ARBA" id="ARBA00022741"/>
    </source>
</evidence>
<accession>I4B6B8</accession>
<reference evidence="12 13" key="1">
    <citation type="submission" date="2012-06" db="EMBL/GenBank/DDBJ databases">
        <title>The complete chromosome of genome of Turneriella parva DSM 21527.</title>
        <authorList>
            <consortium name="US DOE Joint Genome Institute (JGI-PGF)"/>
            <person name="Lucas S."/>
            <person name="Han J."/>
            <person name="Lapidus A."/>
            <person name="Bruce D."/>
            <person name="Goodwin L."/>
            <person name="Pitluck S."/>
            <person name="Peters L."/>
            <person name="Kyrpides N."/>
            <person name="Mavromatis K."/>
            <person name="Ivanova N."/>
            <person name="Mikhailova N."/>
            <person name="Chertkov O."/>
            <person name="Detter J.C."/>
            <person name="Tapia R."/>
            <person name="Han C."/>
            <person name="Land M."/>
            <person name="Hauser L."/>
            <person name="Markowitz V."/>
            <person name="Cheng J.-F."/>
            <person name="Hugenholtz P."/>
            <person name="Woyke T."/>
            <person name="Wu D."/>
            <person name="Gronow S."/>
            <person name="Wellnitz S."/>
            <person name="Brambilla E."/>
            <person name="Klenk H.-P."/>
            <person name="Eisen J.A."/>
        </authorList>
    </citation>
    <scope>NUCLEOTIDE SEQUENCE [LARGE SCALE GENOMIC DNA]</scope>
    <source>
        <strain evidence="13">ATCC BAA-1111 / DSM 21527 / NCTC 11395 / H</strain>
    </source>
</reference>
<comment type="subcellular location">
    <subcellularLocation>
        <location evidence="1 10">Cytoplasm</location>
    </subcellularLocation>
</comment>
<keyword evidence="6 10" id="KW-0067">ATP-binding</keyword>
<dbReference type="STRING" id="869212.Turpa_2180"/>
<gene>
    <name evidence="10" type="primary">glyS</name>
    <name evidence="12" type="ordered locus">Turpa_2180</name>
</gene>
<dbReference type="GO" id="GO:0006420">
    <property type="term" value="P:arginyl-tRNA aminoacylation"/>
    <property type="evidence" value="ECO:0007669"/>
    <property type="project" value="InterPro"/>
</dbReference>
<dbReference type="InterPro" id="IPR006194">
    <property type="entry name" value="Gly-tRNA-synth_heterodimer"/>
</dbReference>
<sequence>MAETLLFELATEEIPAAYQKNALADWQKRLPALIKATGLAHGTIHVFATARRIAFTVSAIADKGEDTTETLQGPAKSAALDAAGKPTPALVGFAKKAGIAPEAVSFIESPKGSYATATVTRPGKALRSALPGIIQELAGGVKFARSMRWSDLANIYARPIAGYFALYGQNEWKFEPAELQNTLLADIPFRPVRGHFILDPKPVGVPSAEAYAAALASHQIIADAAERKAQIGKLLRAAAAGEKLELIENEALLDEVNFIVERPGVVVGTFAPDFLRLPDGVILSEMNQHQRYFGMRDASGRLSNRFLIVANAMTADAAAVKNIREGNERVLRARLADGAFFYDEDLKRPLGERVDDLKQIVFHEGLGTYREKVDRMAEFASLIAGDKVPRDLLQQASRLAKADLTTALVYEFDHLQGEIGSVYAAHAGVAPQIVTAIHEHYLPRFQGDSLPQSELGALISLADKWDNALAAFVLGKEPTASQDPFAVRRQTLYIIQILVAQKIRLSLVAFIAAALKKYPAGAGDAGASLADKVLQFFKGRLATIFESEGFDKKLTRAAVFSGGDDAYDLFARASALKVIAEKDRTSFDALLAAFKRMANISKEADAKAKVEPAKFATEQEKQLYAFAEGLHKRSAVAADDLLRHYKEIFAEFAAGKPTVDDFFTHVMVNHEDAAIRTNRLALVTHTIAAVRNLLDLEQLA</sequence>
<dbReference type="Proteomes" id="UP000006048">
    <property type="component" value="Chromosome"/>
</dbReference>
<dbReference type="GO" id="GO:0005524">
    <property type="term" value="F:ATP binding"/>
    <property type="evidence" value="ECO:0007669"/>
    <property type="project" value="UniProtKB-UniRule"/>
</dbReference>
<evidence type="ECO:0000256" key="8">
    <source>
        <dbReference type="ARBA" id="ARBA00023146"/>
    </source>
</evidence>
<name>I4B6B8_TURPD</name>
<comment type="catalytic activity">
    <reaction evidence="9 10">
        <text>tRNA(Gly) + glycine + ATP = glycyl-tRNA(Gly) + AMP + diphosphate</text>
        <dbReference type="Rhea" id="RHEA:16013"/>
        <dbReference type="Rhea" id="RHEA-COMP:9664"/>
        <dbReference type="Rhea" id="RHEA-COMP:9683"/>
        <dbReference type="ChEBI" id="CHEBI:30616"/>
        <dbReference type="ChEBI" id="CHEBI:33019"/>
        <dbReference type="ChEBI" id="CHEBI:57305"/>
        <dbReference type="ChEBI" id="CHEBI:78442"/>
        <dbReference type="ChEBI" id="CHEBI:78522"/>
        <dbReference type="ChEBI" id="CHEBI:456215"/>
        <dbReference type="EC" id="6.1.1.14"/>
    </reaction>
</comment>
<keyword evidence="8 10" id="KW-0030">Aminoacyl-tRNA synthetase</keyword>
<dbReference type="InterPro" id="IPR015944">
    <property type="entry name" value="Gly-tRNA-synth_bsu"/>
</dbReference>
<evidence type="ECO:0000256" key="10">
    <source>
        <dbReference type="HAMAP-Rule" id="MF_00255"/>
    </source>
</evidence>
<comment type="similarity">
    <text evidence="2 10">Belongs to the class-II aminoacyl-tRNA synthetase family.</text>
</comment>
<evidence type="ECO:0000256" key="2">
    <source>
        <dbReference type="ARBA" id="ARBA00008226"/>
    </source>
</evidence>
<dbReference type="NCBIfam" id="TIGR00211">
    <property type="entry name" value="glyS"/>
    <property type="match status" value="1"/>
</dbReference>
<dbReference type="KEGG" id="tpx:Turpa_2180"/>
<dbReference type="SUPFAM" id="SSF109604">
    <property type="entry name" value="HD-domain/PDEase-like"/>
    <property type="match status" value="1"/>
</dbReference>
<keyword evidence="13" id="KW-1185">Reference proteome</keyword>
<comment type="subunit">
    <text evidence="10">Tetramer of two alpha and two beta subunits.</text>
</comment>
<evidence type="ECO:0000256" key="7">
    <source>
        <dbReference type="ARBA" id="ARBA00022917"/>
    </source>
</evidence>
<organism evidence="12 13">
    <name type="scientific">Turneriella parva (strain ATCC BAA-1111 / DSM 21527 / NCTC 11395 / H)</name>
    <name type="common">Leptospira parva</name>
    <dbReference type="NCBI Taxonomy" id="869212"/>
    <lineage>
        <taxon>Bacteria</taxon>
        <taxon>Pseudomonadati</taxon>
        <taxon>Spirochaetota</taxon>
        <taxon>Spirochaetia</taxon>
        <taxon>Leptospirales</taxon>
        <taxon>Leptospiraceae</taxon>
        <taxon>Turneriella</taxon>
    </lineage>
</organism>
<dbReference type="EC" id="6.1.1.14" evidence="10"/>
<keyword evidence="5 10" id="KW-0547">Nucleotide-binding</keyword>
<evidence type="ECO:0000256" key="9">
    <source>
        <dbReference type="ARBA" id="ARBA00047937"/>
    </source>
</evidence>
<dbReference type="PRINTS" id="PR01045">
    <property type="entry name" value="TRNASYNTHGB"/>
</dbReference>
<dbReference type="PANTHER" id="PTHR30075">
    <property type="entry name" value="GLYCYL-TRNA SYNTHETASE"/>
    <property type="match status" value="1"/>
</dbReference>